<reference evidence="2 4" key="1">
    <citation type="journal article" date="2003" name="J. Gen. Virol.">
        <title>The human cytomegalovirus genome revisited: comparison with the chimpanzee cytomegalovirus genome.</title>
        <authorList>
            <person name="Davison A.J."/>
            <person name="Dolan A."/>
            <person name="Akter P."/>
            <person name="Addison C."/>
            <person name="Dargan D.J."/>
            <person name="Alcendor D.J."/>
            <person name="McGeoch D.J."/>
            <person name="Hayward G.S."/>
        </authorList>
    </citation>
    <scope>NUCLEOTIDE SEQUENCE [LARGE SCALE GENOMIC DNA]</scope>
    <source>
        <strain evidence="2">Heberling</strain>
    </source>
</reference>
<dbReference type="Proteomes" id="UP000099188">
    <property type="component" value="Segment"/>
</dbReference>
<dbReference type="EMBL" id="MZ151943">
    <property type="protein sequence ID" value="QXV67872.1"/>
    <property type="molecule type" value="Genomic_DNA"/>
</dbReference>
<evidence type="ECO:0000313" key="2">
    <source>
        <dbReference type="EMBL" id="AAM00760.1"/>
    </source>
</evidence>
<keyword evidence="1" id="KW-0812">Transmembrane</keyword>
<protein>
    <submittedName>
        <fullName evidence="2">Membrane protein UL147A</fullName>
    </submittedName>
</protein>
<evidence type="ECO:0000313" key="4">
    <source>
        <dbReference type="Proteomes" id="UP000099188"/>
    </source>
</evidence>
<evidence type="ECO:0000313" key="3">
    <source>
        <dbReference type="EMBL" id="QXV67872.1"/>
    </source>
</evidence>
<dbReference type="GeneID" id="935505"/>
<gene>
    <name evidence="2" type="primary">UL147A</name>
    <name evidence="2" type="ORF">CCMVgp111</name>
</gene>
<dbReference type="RefSeq" id="NP_612753.1">
    <property type="nucleotide sequence ID" value="NC_003521.1"/>
</dbReference>
<sequence length="79" mass="8585">MSLFYRIVALGALGALTWYTTNVIGELAEGSCVANQPLEEGDDEGYGDDPALTHEDRDYRALWAFSLVICGTLLVTCVL</sequence>
<keyword evidence="1" id="KW-0472">Membrane</keyword>
<accession>Q8QRX9</accession>
<reference evidence="3" key="2">
    <citation type="submission" date="2021-05" db="EMBL/GenBank/DDBJ databases">
        <title>Cloning and multi-omic analysis of chimpanzee cytomegalovirus: a resource for comparative functional genomics.</title>
        <authorList>
            <person name="Phan Q.V."/>
        </authorList>
    </citation>
    <scope>NUCLEOTIDE SEQUENCE</scope>
    <source>
        <strain evidence="3">Heberling</strain>
    </source>
</reference>
<keyword evidence="1" id="KW-1133">Transmembrane helix</keyword>
<feature type="transmembrane region" description="Helical" evidence="1">
    <location>
        <begin position="61"/>
        <end position="78"/>
    </location>
</feature>
<dbReference type="OrthoDB" id="39554at10239"/>
<keyword evidence="4" id="KW-1185">Reference proteome</keyword>
<organism evidence="2 4">
    <name type="scientific">Panine betaherpesvirus 2</name>
    <name type="common">Chimpanzee cytomegalovirus</name>
    <dbReference type="NCBI Taxonomy" id="188763"/>
    <lineage>
        <taxon>Viruses</taxon>
        <taxon>Duplodnaviria</taxon>
        <taxon>Heunggongvirae</taxon>
        <taxon>Peploviricota</taxon>
        <taxon>Herviviricetes</taxon>
        <taxon>Herpesvirales</taxon>
        <taxon>Orthoherpesviridae</taxon>
        <taxon>Betaherpesvirinae</taxon>
        <taxon>Cytomegalovirus</taxon>
        <taxon>Cytomegalovirus paninebeta2</taxon>
    </lineage>
</organism>
<proteinExistence type="predicted"/>
<dbReference type="EMBL" id="AF480884">
    <property type="protein sequence ID" value="AAM00760.1"/>
    <property type="molecule type" value="Genomic_DNA"/>
</dbReference>
<name>Q8QRX9_9BETA</name>
<evidence type="ECO:0000256" key="1">
    <source>
        <dbReference type="SAM" id="Phobius"/>
    </source>
</evidence>
<dbReference type="KEGG" id="vg:935505"/>